<name>A0A9P4GGH4_9PLEO</name>
<evidence type="ECO:0000313" key="3">
    <source>
        <dbReference type="Proteomes" id="UP000800039"/>
    </source>
</evidence>
<reference evidence="2" key="1">
    <citation type="submission" date="2020-01" db="EMBL/GenBank/DDBJ databases">
        <authorList>
            <consortium name="DOE Joint Genome Institute"/>
            <person name="Haridas S."/>
            <person name="Albert R."/>
            <person name="Binder M."/>
            <person name="Bloem J."/>
            <person name="Labutti K."/>
            <person name="Salamov A."/>
            <person name="Andreopoulos B."/>
            <person name="Baker S.E."/>
            <person name="Barry K."/>
            <person name="Bills G."/>
            <person name="Bluhm B.H."/>
            <person name="Cannon C."/>
            <person name="Castanera R."/>
            <person name="Culley D.E."/>
            <person name="Daum C."/>
            <person name="Ezra D."/>
            <person name="Gonzalez J.B."/>
            <person name="Henrissat B."/>
            <person name="Kuo A."/>
            <person name="Liang C."/>
            <person name="Lipzen A."/>
            <person name="Lutzoni F."/>
            <person name="Magnuson J."/>
            <person name="Mondo S."/>
            <person name="Nolan M."/>
            <person name="Ohm R."/>
            <person name="Pangilinan J."/>
            <person name="Park H.-J."/>
            <person name="Ramirez L."/>
            <person name="Alfaro M."/>
            <person name="Sun H."/>
            <person name="Tritt A."/>
            <person name="Yoshinaga Y."/>
            <person name="Zwiers L.-H."/>
            <person name="Turgeon B.G."/>
            <person name="Goodwin S.B."/>
            <person name="Spatafora J.W."/>
            <person name="Crous P.W."/>
            <person name="Grigoriev I.V."/>
        </authorList>
    </citation>
    <scope>NUCLEOTIDE SEQUENCE</scope>
    <source>
        <strain evidence="2">CBS 394.84</strain>
    </source>
</reference>
<proteinExistence type="predicted"/>
<comment type="caution">
    <text evidence="2">The sequence shown here is derived from an EMBL/GenBank/DDBJ whole genome shotgun (WGS) entry which is preliminary data.</text>
</comment>
<keyword evidence="1" id="KW-0812">Transmembrane</keyword>
<evidence type="ECO:0000256" key="1">
    <source>
        <dbReference type="SAM" id="Phobius"/>
    </source>
</evidence>
<dbReference type="EMBL" id="ML976616">
    <property type="protein sequence ID" value="KAF1845009.1"/>
    <property type="molecule type" value="Genomic_DNA"/>
</dbReference>
<evidence type="ECO:0000313" key="2">
    <source>
        <dbReference type="EMBL" id="KAF1845009.1"/>
    </source>
</evidence>
<keyword evidence="1" id="KW-0472">Membrane</keyword>
<accession>A0A9P4GGH4</accession>
<dbReference type="RefSeq" id="XP_040787572.1">
    <property type="nucleotide sequence ID" value="XM_040926495.1"/>
</dbReference>
<sequence>MAYYTFGLQMDFLSSSMGARVQGRRSRCSRSSAGALESSYDSAYSPTPFGEPEELKDQAFINLSGCYSFWIHLHLCIPCIFSLMGLFSRQNNCLL</sequence>
<feature type="transmembrane region" description="Helical" evidence="1">
    <location>
        <begin position="67"/>
        <end position="87"/>
    </location>
</feature>
<keyword evidence="3" id="KW-1185">Reference proteome</keyword>
<organism evidence="2 3">
    <name type="scientific">Cucurbitaria berberidis CBS 394.84</name>
    <dbReference type="NCBI Taxonomy" id="1168544"/>
    <lineage>
        <taxon>Eukaryota</taxon>
        <taxon>Fungi</taxon>
        <taxon>Dikarya</taxon>
        <taxon>Ascomycota</taxon>
        <taxon>Pezizomycotina</taxon>
        <taxon>Dothideomycetes</taxon>
        <taxon>Pleosporomycetidae</taxon>
        <taxon>Pleosporales</taxon>
        <taxon>Pleosporineae</taxon>
        <taxon>Cucurbitariaceae</taxon>
        <taxon>Cucurbitaria</taxon>
    </lineage>
</organism>
<keyword evidence="1" id="KW-1133">Transmembrane helix</keyword>
<dbReference type="GeneID" id="63843746"/>
<dbReference type="AlphaFoldDB" id="A0A9P4GGH4"/>
<protein>
    <submittedName>
        <fullName evidence="2">Uncharacterized protein</fullName>
    </submittedName>
</protein>
<dbReference type="Proteomes" id="UP000800039">
    <property type="component" value="Unassembled WGS sequence"/>
</dbReference>
<gene>
    <name evidence="2" type="ORF">K460DRAFT_101613</name>
</gene>